<evidence type="ECO:0000313" key="2">
    <source>
        <dbReference type="Proteomes" id="UP001056120"/>
    </source>
</evidence>
<dbReference type="EMBL" id="CM042031">
    <property type="protein sequence ID" value="KAI3783637.1"/>
    <property type="molecule type" value="Genomic_DNA"/>
</dbReference>
<organism evidence="1 2">
    <name type="scientific">Smallanthus sonchifolius</name>
    <dbReference type="NCBI Taxonomy" id="185202"/>
    <lineage>
        <taxon>Eukaryota</taxon>
        <taxon>Viridiplantae</taxon>
        <taxon>Streptophyta</taxon>
        <taxon>Embryophyta</taxon>
        <taxon>Tracheophyta</taxon>
        <taxon>Spermatophyta</taxon>
        <taxon>Magnoliopsida</taxon>
        <taxon>eudicotyledons</taxon>
        <taxon>Gunneridae</taxon>
        <taxon>Pentapetalae</taxon>
        <taxon>asterids</taxon>
        <taxon>campanulids</taxon>
        <taxon>Asterales</taxon>
        <taxon>Asteraceae</taxon>
        <taxon>Asteroideae</taxon>
        <taxon>Heliantheae alliance</taxon>
        <taxon>Millerieae</taxon>
        <taxon>Smallanthus</taxon>
    </lineage>
</organism>
<accession>A0ACB9GJJ0</accession>
<name>A0ACB9GJJ0_9ASTR</name>
<reference evidence="2" key="1">
    <citation type="journal article" date="2022" name="Mol. Ecol. Resour.">
        <title>The genomes of chicory, endive, great burdock and yacon provide insights into Asteraceae palaeo-polyploidization history and plant inulin production.</title>
        <authorList>
            <person name="Fan W."/>
            <person name="Wang S."/>
            <person name="Wang H."/>
            <person name="Wang A."/>
            <person name="Jiang F."/>
            <person name="Liu H."/>
            <person name="Zhao H."/>
            <person name="Xu D."/>
            <person name="Zhang Y."/>
        </authorList>
    </citation>
    <scope>NUCLEOTIDE SEQUENCE [LARGE SCALE GENOMIC DNA]</scope>
    <source>
        <strain evidence="2">cv. Yunnan</strain>
    </source>
</reference>
<comment type="caution">
    <text evidence="1">The sequence shown here is derived from an EMBL/GenBank/DDBJ whole genome shotgun (WGS) entry which is preliminary data.</text>
</comment>
<gene>
    <name evidence="1" type="ORF">L1987_42723</name>
</gene>
<reference evidence="1 2" key="2">
    <citation type="journal article" date="2022" name="Mol. Ecol. Resour.">
        <title>The genomes of chicory, endive, great burdock and yacon provide insights into Asteraceae paleo-polyploidization history and plant inulin production.</title>
        <authorList>
            <person name="Fan W."/>
            <person name="Wang S."/>
            <person name="Wang H."/>
            <person name="Wang A."/>
            <person name="Jiang F."/>
            <person name="Liu H."/>
            <person name="Zhao H."/>
            <person name="Xu D."/>
            <person name="Zhang Y."/>
        </authorList>
    </citation>
    <scope>NUCLEOTIDE SEQUENCE [LARGE SCALE GENOMIC DNA]</scope>
    <source>
        <strain evidence="2">cv. Yunnan</strain>
        <tissue evidence="1">Leaves</tissue>
    </source>
</reference>
<proteinExistence type="predicted"/>
<protein>
    <submittedName>
        <fullName evidence="1">Uncharacterized protein</fullName>
    </submittedName>
</protein>
<dbReference type="Proteomes" id="UP001056120">
    <property type="component" value="Linkage Group LG14"/>
</dbReference>
<keyword evidence="2" id="KW-1185">Reference proteome</keyword>
<evidence type="ECO:0000313" key="1">
    <source>
        <dbReference type="EMBL" id="KAI3783637.1"/>
    </source>
</evidence>
<sequence>MIFLPGLPFHAIDKTDAPSMLKRCSLFDQESYKDFTIAGSFNGIQLLVPNSCSQHDHMILYNPFSGNFNTVPDLPTASGTTYAYGFGYGTIFDVLKIVRLRNSLNGPHTCTVVVFFRFGVDFFVIRIVFSGLDVRDVVGEVSSGTDWVEQTRGCDLLDQTEK</sequence>